<gene>
    <name evidence="1" type="ORF">SAMN04490178_14210</name>
</gene>
<accession>A0A1H8Y4R5</accession>
<reference evidence="1 2" key="1">
    <citation type="submission" date="2016-10" db="EMBL/GenBank/DDBJ databases">
        <authorList>
            <person name="de Groot N.N."/>
        </authorList>
    </citation>
    <scope>NUCLEOTIDE SEQUENCE [LARGE SCALE GENOMIC DNA]</scope>
    <source>
        <strain evidence="1 2">DSM 13305</strain>
    </source>
</reference>
<protein>
    <submittedName>
        <fullName evidence="1">Uncharacterized protein</fullName>
    </submittedName>
</protein>
<name>A0A1H8Y4R5_9FIRM</name>
<keyword evidence="2" id="KW-1185">Reference proteome</keyword>
<organism evidence="1 2">
    <name type="scientific">Propionispora vibrioides</name>
    <dbReference type="NCBI Taxonomy" id="112903"/>
    <lineage>
        <taxon>Bacteria</taxon>
        <taxon>Bacillati</taxon>
        <taxon>Bacillota</taxon>
        <taxon>Negativicutes</taxon>
        <taxon>Selenomonadales</taxon>
        <taxon>Sporomusaceae</taxon>
        <taxon>Propionispora</taxon>
    </lineage>
</organism>
<dbReference type="Proteomes" id="UP000198847">
    <property type="component" value="Unassembled WGS sequence"/>
</dbReference>
<proteinExistence type="predicted"/>
<sequence>MMFTVDAENIVYVTFLKEYKNQIKTERKAISIEQIKRFTEKAQAVMNDCNFEISENSICSAVEFYSNIFEWRNDKITFVSEYENKFHELEAVFSRRLPNRVSKALQEIVQAE</sequence>
<evidence type="ECO:0000313" key="2">
    <source>
        <dbReference type="Proteomes" id="UP000198847"/>
    </source>
</evidence>
<dbReference type="RefSeq" id="WP_143050676.1">
    <property type="nucleotide sequence ID" value="NZ_FODY01000042.1"/>
</dbReference>
<dbReference type="AlphaFoldDB" id="A0A1H8Y4R5"/>
<dbReference type="EMBL" id="FODY01000042">
    <property type="protein sequence ID" value="SEP46981.1"/>
    <property type="molecule type" value="Genomic_DNA"/>
</dbReference>
<evidence type="ECO:0000313" key="1">
    <source>
        <dbReference type="EMBL" id="SEP46981.1"/>
    </source>
</evidence>